<comment type="caution">
    <text evidence="11">The sequence shown here is derived from an EMBL/GenBank/DDBJ whole genome shotgun (WGS) entry which is preliminary data.</text>
</comment>
<keyword evidence="11" id="KW-0282">Flagellum</keyword>
<evidence type="ECO:0000256" key="8">
    <source>
        <dbReference type="ARBA" id="ARBA00022989"/>
    </source>
</evidence>
<evidence type="ECO:0000256" key="1">
    <source>
        <dbReference type="ARBA" id="ARBA00002254"/>
    </source>
</evidence>
<comment type="similarity">
    <text evidence="3 10">Belongs to the FliL family.</text>
</comment>
<evidence type="ECO:0000256" key="5">
    <source>
        <dbReference type="ARBA" id="ARBA00022500"/>
    </source>
</evidence>
<feature type="transmembrane region" description="Helical" evidence="10">
    <location>
        <begin position="20"/>
        <end position="41"/>
    </location>
</feature>
<accession>A0A2N7PLB6</accession>
<evidence type="ECO:0000256" key="3">
    <source>
        <dbReference type="ARBA" id="ARBA00008281"/>
    </source>
</evidence>
<keyword evidence="4 10" id="KW-1003">Cell membrane</keyword>
<dbReference type="Pfam" id="PF03748">
    <property type="entry name" value="FliL"/>
    <property type="match status" value="1"/>
</dbReference>
<evidence type="ECO:0000313" key="11">
    <source>
        <dbReference type="EMBL" id="PMP64357.1"/>
    </source>
</evidence>
<keyword evidence="11" id="KW-0966">Cell projection</keyword>
<dbReference type="PANTHER" id="PTHR35091:SF2">
    <property type="entry name" value="FLAGELLAR PROTEIN FLIL"/>
    <property type="match status" value="1"/>
</dbReference>
<keyword evidence="9 10" id="KW-0472">Membrane</keyword>
<proteinExistence type="inferred from homology"/>
<evidence type="ECO:0000256" key="7">
    <source>
        <dbReference type="ARBA" id="ARBA00022779"/>
    </source>
</evidence>
<comment type="function">
    <text evidence="1 10">Controls the rotational direction of flagella during chemotaxis.</text>
</comment>
<evidence type="ECO:0000256" key="4">
    <source>
        <dbReference type="ARBA" id="ARBA00022475"/>
    </source>
</evidence>
<dbReference type="EMBL" id="PNIE01000011">
    <property type="protein sequence ID" value="PMP64357.1"/>
    <property type="molecule type" value="Genomic_DNA"/>
</dbReference>
<comment type="subcellular location">
    <subcellularLocation>
        <location evidence="2">Cell membrane</location>
        <topology evidence="2">Single-pass membrane protein</topology>
    </subcellularLocation>
</comment>
<evidence type="ECO:0000256" key="10">
    <source>
        <dbReference type="RuleBase" id="RU364125"/>
    </source>
</evidence>
<evidence type="ECO:0000256" key="2">
    <source>
        <dbReference type="ARBA" id="ARBA00004162"/>
    </source>
</evidence>
<keyword evidence="5 10" id="KW-0145">Chemotaxis</keyword>
<name>A0A2N7PLB6_9BACT</name>
<dbReference type="GO" id="GO:0009425">
    <property type="term" value="C:bacterial-type flagellum basal body"/>
    <property type="evidence" value="ECO:0007669"/>
    <property type="project" value="InterPro"/>
</dbReference>
<keyword evidence="8 10" id="KW-1133">Transmembrane helix</keyword>
<dbReference type="GO" id="GO:0071978">
    <property type="term" value="P:bacterial-type flagellum-dependent swarming motility"/>
    <property type="evidence" value="ECO:0007669"/>
    <property type="project" value="TreeGrafter"/>
</dbReference>
<dbReference type="GO" id="GO:0006935">
    <property type="term" value="P:chemotaxis"/>
    <property type="evidence" value="ECO:0007669"/>
    <property type="project" value="UniProtKB-KW"/>
</dbReference>
<dbReference type="GO" id="GO:0005886">
    <property type="term" value="C:plasma membrane"/>
    <property type="evidence" value="ECO:0007669"/>
    <property type="project" value="UniProtKB-SubCell"/>
</dbReference>
<reference evidence="11 12" key="1">
    <citation type="submission" date="2018-01" db="EMBL/GenBank/DDBJ databases">
        <title>Metagenomic assembled genomes from two thermal pools in the Uzon Caldera, Kamchatka, Russia.</title>
        <authorList>
            <person name="Wilkins L."/>
            <person name="Ettinger C."/>
        </authorList>
    </citation>
    <scope>NUCLEOTIDE SEQUENCE [LARGE SCALE GENOMIC DNA]</scope>
    <source>
        <strain evidence="11">ZAV-15</strain>
    </source>
</reference>
<keyword evidence="6 10" id="KW-0812">Transmembrane</keyword>
<evidence type="ECO:0000256" key="6">
    <source>
        <dbReference type="ARBA" id="ARBA00022692"/>
    </source>
</evidence>
<dbReference type="AlphaFoldDB" id="A0A2N7PLB6"/>
<sequence length="160" mass="17966">MAEETKEEVQSKKGGKKKLLIFILLGFFIVGLAGAGAFLFLGKKGEEDKTAHSKKSKEKKQAFYVDFDPIIVNLLDPSGKRFLQVKITLEVPDQKLEEEIKKKEAIVKDTIISTLSGKTVEEVIAPEAKENLKKELLAKINERLGEEVISNIYITQYIVE</sequence>
<dbReference type="InterPro" id="IPR005503">
    <property type="entry name" value="FliL"/>
</dbReference>
<protein>
    <recommendedName>
        <fullName evidence="10">Flagellar protein FliL</fullName>
    </recommendedName>
</protein>
<keyword evidence="11" id="KW-0969">Cilium</keyword>
<gene>
    <name evidence="11" type="ORF">C0197_00660</name>
</gene>
<evidence type="ECO:0000256" key="9">
    <source>
        <dbReference type="ARBA" id="ARBA00023136"/>
    </source>
</evidence>
<evidence type="ECO:0000313" key="12">
    <source>
        <dbReference type="Proteomes" id="UP000235731"/>
    </source>
</evidence>
<keyword evidence="7 10" id="KW-0283">Flagellar rotation</keyword>
<dbReference type="Proteomes" id="UP000235731">
    <property type="component" value="Unassembled WGS sequence"/>
</dbReference>
<organism evidence="11 12">
    <name type="scientific">Caldimicrobium thiodismutans</name>
    <dbReference type="NCBI Taxonomy" id="1653476"/>
    <lineage>
        <taxon>Bacteria</taxon>
        <taxon>Pseudomonadati</taxon>
        <taxon>Thermodesulfobacteriota</taxon>
        <taxon>Thermodesulfobacteria</taxon>
        <taxon>Thermodesulfobacteriales</taxon>
        <taxon>Thermodesulfobacteriaceae</taxon>
        <taxon>Caldimicrobium</taxon>
    </lineage>
</organism>
<dbReference type="PANTHER" id="PTHR35091">
    <property type="entry name" value="FLAGELLAR PROTEIN FLIL"/>
    <property type="match status" value="1"/>
</dbReference>